<dbReference type="RefSeq" id="YP_010088029.1">
    <property type="nucleotide sequence ID" value="NC_055609.1"/>
</dbReference>
<name>A0A482G6M5_9VIRU</name>
<dbReference type="EMBL" id="MK039128">
    <property type="protein sequence ID" value="QBO55984.1"/>
    <property type="molecule type" value="Genomic_DNA"/>
</dbReference>
<protein>
    <submittedName>
        <fullName evidence="2">Clink</fullName>
    </submittedName>
</protein>
<feature type="transmembrane region" description="Helical" evidence="1">
    <location>
        <begin position="20"/>
        <end position="39"/>
    </location>
</feature>
<keyword evidence="1" id="KW-1133">Transmembrane helix</keyword>
<sequence length="199" mass="23332">MLSWKLPVSLHSTLGRYICLYISSSSLLFFIIAMGLKYFSNLPLELKEKILKDHMREERKEEFLRGIIRDRCEFWSKKIKEGIISHELAVGLSEYLTGLSSYVGEHLGMKCYVKWSKAVNVNIKFPVIEEQHLKFFGYQGHDILSCCELFVMEDEEDEDIVYEEGYLLDCKRLEDILSDLSVKYCYIVIEEEGIKIPDY</sequence>
<keyword evidence="1" id="KW-0472">Membrane</keyword>
<proteinExistence type="predicted"/>
<dbReference type="GeneID" id="65246993"/>
<accession>A0A482G6M5</accession>
<reference evidence="2" key="1">
    <citation type="submission" date="2018-10" db="EMBL/GenBank/DDBJ databases">
        <title>Identification of a novel nanovirus in parsley.</title>
        <authorList>
            <person name="Vetten H.J."/>
            <person name="Knierim D."/>
            <person name="Gronenborn B."/>
            <person name="Menzel W."/>
            <person name="Weichelt V."/>
            <person name="Maiberg V."/>
            <person name="Maiss E."/>
            <person name="Krenz B."/>
            <person name="Winter S."/>
        </authorList>
    </citation>
    <scope>NUCLEOTIDE SEQUENCE</scope>
    <source>
        <strain evidence="2">Pa21</strain>
    </source>
</reference>
<evidence type="ECO:0000313" key="3">
    <source>
        <dbReference type="Proteomes" id="UP000682363"/>
    </source>
</evidence>
<organism evidence="2 3">
    <name type="scientific">Parsley severe stunt associated virus</name>
    <dbReference type="NCBI Taxonomy" id="2558055"/>
    <lineage>
        <taxon>Viruses</taxon>
        <taxon>Monodnaviria</taxon>
        <taxon>Shotokuvirae</taxon>
        <taxon>Cressdnaviricota</taxon>
        <taxon>Arfiviricetes</taxon>
        <taxon>Mulpavirales</taxon>
        <taxon>Nanoviridae</taxon>
        <taxon>Nanovirus</taxon>
        <taxon>Nanovirus petroselini</taxon>
    </lineage>
</organism>
<keyword evidence="3" id="KW-1185">Reference proteome</keyword>
<dbReference type="KEGG" id="vg:65246993"/>
<dbReference type="Proteomes" id="UP000682363">
    <property type="component" value="Genome"/>
</dbReference>
<evidence type="ECO:0000313" key="2">
    <source>
        <dbReference type="EMBL" id="QBO55984.1"/>
    </source>
</evidence>
<keyword evidence="1" id="KW-0812">Transmembrane</keyword>
<evidence type="ECO:0000256" key="1">
    <source>
        <dbReference type="SAM" id="Phobius"/>
    </source>
</evidence>